<dbReference type="Gene3D" id="1.10.8.720">
    <property type="entry name" value="Region D6 of dynein motor"/>
    <property type="match status" value="1"/>
</dbReference>
<sequence>MDALPRTLTVLGVSGEKLLDAAKVSSLSELQELTRARFGAHKCRFLTSEGKCLQDWEGVADGATLTAVALGLNPLLQMVGLEDKDGCPVDDKVPLEEMERIALEIAIDLANIGCFFGGPGHLCGHPPTFWRWDDILPAPPHFQKDGHAMKVMKVREATEVVHTGAEVVFTSKEGSLVPNTLVNFTVEKPVTVQDMIGFRGQHQAACRTKVSELLATRQGADTVDAEISLKEYTKERVCFELGYHVYNEETEGFVCAEKHPLKPDRPASRISWSPYHGTCLVSERLSLPKDGTLAQLFAFFIERCRAMVGCVVCFSPIGDNWRTRLRQFPSLVNCCTIDWYTAWPSDALMAVATRFLQAIPDLDEQVRSNCVEMCQFFHAETTKLARRFEDELKRIYYSTPTSFLELIQTFKALLAEKRSSISSLKSKYEVGLEKLTTTEQSVEGMKQELIALQPKLVEKNKEVGEMMIVVNEESAKTEKVKEVVAGDEAVASEAAGQANAIKKECEEALAEAMPALNEALKALDTLSGKEIAEVKAMKNPAAPVRLVLSAVCVLRNVKPVRVKDDSGKMVDDFWPAAVKMISDMGFLQSLQTFDKDNIPPATIKKISEYTVKEDFQPDRVQKVSTAAWGLCMWCRAMETYDRVAKVVAPKKESLAEAESSYNAMMEKLNAKRADLKKVVDELDALNQKLNSLRQEQDNLTAEVDNCQKKLERAETLITSLGGEKTRWTQNAIDLAADYVNLTGDVIVASGLIAYLGAFTPDFREGAVSSWAAESRERQIPGSEKFSLERCLGEPVKVRAWVVAGLPNDSFSIENGIIMDKARRWPLCIDPQGQANRWIKKMGQPLQIVVAKFTDGDYLKRLEGCIQFGNPMLIENMLEDTDPAVEPVLLRQTFKKGNAVMIKLGETTMEWQKDFKFYLTTKLRNPHYLPEVAVKVTLLNFMITQVGLQDQLLNIVVEKERPDLAEEKARLVVEGAENKEQLEITENKILDVLSSSQGNILEDEAAVQVLSASKQLSNEIAEKQQTAETTEKQIDEARLQYVPVAFQTAILFFCIADLANIDPMYQYSLPFFIGLFKAAIAKSEKTDDIVKRIAILNDFFMEMLYKNICRSLFEKHKLLFSFLLTMRLRITTGKVSPSDYRFLLTGGTAMEEPPAKPADWIPDRCWLEIFKLSKVEELYAQIPASFNEQMVRWKEAYDSSDPMGCLTGPMAPHCIEDLSGFQKLLVLRCVRPDRVLPAVLGYVADEIGEKFVTPPPFDIAGSYADSSTISPLIFVLSPGSDPSSALYMFATEKGREINSLSLGQGQGPKAERLLADATQNGSWVLLQNCHLFASWMPKLDKILEQMDPKQTNSDFRLWLTSYPSDKFPVSILQNSVKITNEAPQGLRMNLEGSYLMDPISNEEFFEACKNPEAFKRLLYALCFFHAVIQERRLFGPLGWNIPYEFTQNDLRISARQLQMFIDESPEQIQYKAINYLAGECNYGGRVTEAQDRRLLMILLLDYYNADVLTPGHALCAEHPEFTVPPPGTLEETLENIRHTPLTTPPGIYGFHTNANLTREQNETYAMMESLLLTVGQASGSGGSSAEDTVGEAANDILRRLPGQFDLEEVQKRYPTMYEESMNTVLIQELTRFNGLTKVITATLKDIQKAIQGLLLMSPDLEQVFLSIFNGKTPAMWLANSYPSLKPLGGYTNDLIERLKFFQAWIDNGIPVTFWLSGIYFTQAFTTGAAQNFARRYTIPIDTLVFDYEMPQDQHPAAKPDNGVYCYGLFLEGCKWDWSEWQLAESDLKVLYVSVPLLWIVPCKKAELRTFPWYDCPLYKVSTRKGVLSTTGHSTNFVMPIKLRSSHPESHWVKRGGARGKGTQLSQLMADEEGRYRQLWLEETATARDVRLLADRGKTASRIAAAFVLDLGRTALSRLVCTGPPQRRMEDDPMYCYLLQLVYCGLRMPVQAEGETQLVPPGSFPNPYLAIDFNDKQGIWQEETALKRALDEADAPAQKLKSGRNLGATCYLNSLLQYLLPWHVGSGIWIERFFNLDFRYCLLRTTCKSQVVAALQRVFALLAEGESRVVDPKDFVTAARVDALEQADATEFSALLLDWLQRELADGSGGDFVPTLFEGESSTIVQCSQDASHTSEKRESFMEIRAGLSPVAMALEAREAQEAVTSSDRDFELRIWKIALAPGTPRAGGGKRPQVEPEGEDQEGLGS</sequence>
<dbReference type="PANTHER" id="PTHR22878">
    <property type="entry name" value="DYNEIN HEAVY CHAIN 6, AXONEMAL-LIKE-RELATED"/>
    <property type="match status" value="1"/>
</dbReference>
<proteinExistence type="predicted"/>
<dbReference type="GO" id="GO:0005524">
    <property type="term" value="F:ATP binding"/>
    <property type="evidence" value="ECO:0007669"/>
    <property type="project" value="UniProtKB-KW"/>
</dbReference>
<gene>
    <name evidence="16" type="primary">DNAH7</name>
    <name evidence="16" type="ORF">AK812_SmicGene8400</name>
</gene>
<dbReference type="InterPro" id="IPR041228">
    <property type="entry name" value="Dynein_C"/>
</dbReference>
<dbReference type="Pfam" id="PF03028">
    <property type="entry name" value="Dynein_heavy"/>
    <property type="match status" value="1"/>
</dbReference>
<dbReference type="InterPro" id="IPR024317">
    <property type="entry name" value="Dynein_heavy_chain_D4_dom"/>
</dbReference>
<comment type="caution">
    <text evidence="16">The sequence shown here is derived from an EMBL/GenBank/DDBJ whole genome shotgun (WGS) entry which is preliminary data.</text>
</comment>
<dbReference type="FunFam" id="1.20.920.20:FF:000006">
    <property type="entry name" value="Dynein, axonemal, heavy chain 6"/>
    <property type="match status" value="1"/>
</dbReference>
<dbReference type="InterPro" id="IPR028889">
    <property type="entry name" value="USP"/>
</dbReference>
<dbReference type="OrthoDB" id="5593012at2759"/>
<dbReference type="InterPro" id="IPR001394">
    <property type="entry name" value="Peptidase_C19_UCH"/>
</dbReference>
<keyword evidence="5" id="KW-0547">Nucleotide-binding</keyword>
<dbReference type="Gene3D" id="3.40.50.300">
    <property type="entry name" value="P-loop containing nucleotide triphosphate hydrolases"/>
    <property type="match status" value="3"/>
</dbReference>
<dbReference type="Proteomes" id="UP000186817">
    <property type="component" value="Unassembled WGS sequence"/>
</dbReference>
<dbReference type="Pfam" id="PF18199">
    <property type="entry name" value="Dynein_C"/>
    <property type="match status" value="1"/>
</dbReference>
<dbReference type="PROSITE" id="PS50235">
    <property type="entry name" value="USP_3"/>
    <property type="match status" value="1"/>
</dbReference>
<dbReference type="Gene3D" id="1.20.1270.280">
    <property type="match status" value="1"/>
</dbReference>
<dbReference type="InterPro" id="IPR035706">
    <property type="entry name" value="AAA_9"/>
</dbReference>
<dbReference type="Pfam" id="PF00443">
    <property type="entry name" value="UCH"/>
    <property type="match status" value="1"/>
</dbReference>
<keyword evidence="4" id="KW-0493">Microtubule</keyword>
<organism evidence="16 17">
    <name type="scientific">Symbiodinium microadriaticum</name>
    <name type="common">Dinoflagellate</name>
    <name type="synonym">Zooxanthella microadriatica</name>
    <dbReference type="NCBI Taxonomy" id="2951"/>
    <lineage>
        <taxon>Eukaryota</taxon>
        <taxon>Sar</taxon>
        <taxon>Alveolata</taxon>
        <taxon>Dinophyceae</taxon>
        <taxon>Suessiales</taxon>
        <taxon>Symbiodiniaceae</taxon>
        <taxon>Symbiodinium</taxon>
    </lineage>
</organism>
<evidence type="ECO:0000256" key="5">
    <source>
        <dbReference type="ARBA" id="ARBA00022741"/>
    </source>
</evidence>
<keyword evidence="11" id="KW-0206">Cytoskeleton</keyword>
<dbReference type="InterPro" id="IPR041658">
    <property type="entry name" value="AAA_lid_11"/>
</dbReference>
<evidence type="ECO:0000256" key="3">
    <source>
        <dbReference type="ARBA" id="ARBA00022490"/>
    </source>
</evidence>
<evidence type="ECO:0000256" key="4">
    <source>
        <dbReference type="ARBA" id="ARBA00022701"/>
    </source>
</evidence>
<dbReference type="OMA" id="ELCEMEG"/>
<feature type="compositionally biased region" description="Acidic residues" evidence="14">
    <location>
        <begin position="2195"/>
        <end position="2205"/>
    </location>
</feature>
<dbReference type="Gene3D" id="1.10.8.1220">
    <property type="match status" value="1"/>
</dbReference>
<dbReference type="Pfam" id="PF12780">
    <property type="entry name" value="AAA_8"/>
    <property type="match status" value="1"/>
</dbReference>
<name>A0A1Q9EL19_SYMMI</name>
<dbReference type="FunFam" id="3.40.50.300:FF:001145">
    <property type="entry name" value="Putative dynein heavy chain"/>
    <property type="match status" value="1"/>
</dbReference>
<reference evidence="16 17" key="1">
    <citation type="submission" date="2016-02" db="EMBL/GenBank/DDBJ databases">
        <title>Genome analysis of coral dinoflagellate symbionts highlights evolutionary adaptations to a symbiotic lifestyle.</title>
        <authorList>
            <person name="Aranda M."/>
            <person name="Li Y."/>
            <person name="Liew Y.J."/>
            <person name="Baumgarten S."/>
            <person name="Simakov O."/>
            <person name="Wilson M."/>
            <person name="Piel J."/>
            <person name="Ashoor H."/>
            <person name="Bougouffa S."/>
            <person name="Bajic V.B."/>
            <person name="Ryu T."/>
            <person name="Ravasi T."/>
            <person name="Bayer T."/>
            <person name="Micklem G."/>
            <person name="Kim H."/>
            <person name="Bhak J."/>
            <person name="Lajeunesse T.C."/>
            <person name="Voolstra C.R."/>
        </authorList>
    </citation>
    <scope>NUCLEOTIDE SEQUENCE [LARGE SCALE GENOMIC DNA]</scope>
    <source>
        <strain evidence="16 17">CCMP2467</strain>
    </source>
</reference>
<keyword evidence="6" id="KW-0067">ATP-binding</keyword>
<evidence type="ECO:0000256" key="6">
    <source>
        <dbReference type="ARBA" id="ARBA00022840"/>
    </source>
</evidence>
<dbReference type="InterPro" id="IPR024743">
    <property type="entry name" value="Dynein_HC_stalk"/>
</dbReference>
<dbReference type="GO" id="GO:0007018">
    <property type="term" value="P:microtubule-based movement"/>
    <property type="evidence" value="ECO:0007669"/>
    <property type="project" value="InterPro"/>
</dbReference>
<dbReference type="InterPro" id="IPR042219">
    <property type="entry name" value="AAA_lid_11_sf"/>
</dbReference>
<evidence type="ECO:0000256" key="12">
    <source>
        <dbReference type="ARBA" id="ARBA00023273"/>
    </source>
</evidence>
<dbReference type="InterPro" id="IPR038765">
    <property type="entry name" value="Papain-like_cys_pep_sf"/>
</dbReference>
<keyword evidence="9" id="KW-0969">Cilium</keyword>
<dbReference type="InterPro" id="IPR027417">
    <property type="entry name" value="P-loop_NTPase"/>
</dbReference>
<dbReference type="GO" id="GO:0005874">
    <property type="term" value="C:microtubule"/>
    <property type="evidence" value="ECO:0007669"/>
    <property type="project" value="UniProtKB-KW"/>
</dbReference>
<protein>
    <submittedName>
        <fullName evidence="16">Dynein heavy chain 7, axonemal</fullName>
    </submittedName>
</protein>
<keyword evidence="3" id="KW-0963">Cytoplasm</keyword>
<dbReference type="InterPro" id="IPR043160">
    <property type="entry name" value="Dynein_C_barrel"/>
</dbReference>
<dbReference type="FunFam" id="1.10.8.720:FF:000001">
    <property type="entry name" value="dynein heavy chain 7, axonemal"/>
    <property type="match status" value="1"/>
</dbReference>
<dbReference type="Gene3D" id="1.20.920.20">
    <property type="match status" value="1"/>
</dbReference>
<evidence type="ECO:0000256" key="9">
    <source>
        <dbReference type="ARBA" id="ARBA00023069"/>
    </source>
</evidence>
<dbReference type="Gene3D" id="3.10.490.20">
    <property type="match status" value="1"/>
</dbReference>
<comment type="subcellular location">
    <subcellularLocation>
        <location evidence="1">Cell projection</location>
        <location evidence="1">Cilium</location>
    </subcellularLocation>
    <subcellularLocation>
        <location evidence="2">Cytoplasm</location>
        <location evidence="2">Cytoskeleton</location>
    </subcellularLocation>
</comment>
<dbReference type="GO" id="GO:0008569">
    <property type="term" value="F:minus-end-directed microtubule motor activity"/>
    <property type="evidence" value="ECO:0007669"/>
    <property type="project" value="InterPro"/>
</dbReference>
<dbReference type="Pfam" id="PF12777">
    <property type="entry name" value="MT"/>
    <property type="match status" value="1"/>
</dbReference>
<keyword evidence="8 13" id="KW-0175">Coiled coil</keyword>
<keyword evidence="7" id="KW-0243">Dynein</keyword>
<evidence type="ECO:0000256" key="11">
    <source>
        <dbReference type="ARBA" id="ARBA00023212"/>
    </source>
</evidence>
<dbReference type="Pfam" id="PF18198">
    <property type="entry name" value="AAA_lid_11"/>
    <property type="match status" value="1"/>
</dbReference>
<dbReference type="InterPro" id="IPR026983">
    <property type="entry name" value="DHC"/>
</dbReference>
<feature type="coiled-coil region" evidence="13">
    <location>
        <begin position="654"/>
        <end position="716"/>
    </location>
</feature>
<feature type="domain" description="USP" evidence="15">
    <location>
        <begin position="1999"/>
        <end position="2205"/>
    </location>
</feature>
<dbReference type="FunFam" id="1.20.1270.280:FF:000001">
    <property type="entry name" value="dynein heavy chain 7, axonemal"/>
    <property type="match status" value="1"/>
</dbReference>
<evidence type="ECO:0000256" key="8">
    <source>
        <dbReference type="ARBA" id="ARBA00023054"/>
    </source>
</evidence>
<evidence type="ECO:0000256" key="14">
    <source>
        <dbReference type="SAM" id="MobiDB-lite"/>
    </source>
</evidence>
<evidence type="ECO:0000256" key="7">
    <source>
        <dbReference type="ARBA" id="ARBA00023017"/>
    </source>
</evidence>
<dbReference type="PANTHER" id="PTHR22878:SF70">
    <property type="entry name" value="DYNEIN HEAVY CHAIN 2, AXONEMAL"/>
    <property type="match status" value="1"/>
</dbReference>
<dbReference type="EMBL" id="LSRX01000124">
    <property type="protein sequence ID" value="OLQ08136.1"/>
    <property type="molecule type" value="Genomic_DNA"/>
</dbReference>
<dbReference type="FunFam" id="1.10.8.1220:FF:000001">
    <property type="entry name" value="Dynein axonemal heavy chain 5"/>
    <property type="match status" value="1"/>
</dbReference>
<evidence type="ECO:0000313" key="17">
    <source>
        <dbReference type="Proteomes" id="UP000186817"/>
    </source>
</evidence>
<keyword evidence="10" id="KW-0505">Motor protein</keyword>
<dbReference type="Pfam" id="PF12781">
    <property type="entry name" value="AAA_9"/>
    <property type="match status" value="1"/>
</dbReference>
<evidence type="ECO:0000256" key="10">
    <source>
        <dbReference type="ARBA" id="ARBA00023175"/>
    </source>
</evidence>
<evidence type="ECO:0000256" key="1">
    <source>
        <dbReference type="ARBA" id="ARBA00004138"/>
    </source>
</evidence>
<dbReference type="GO" id="GO:0030286">
    <property type="term" value="C:dynein complex"/>
    <property type="evidence" value="ECO:0007669"/>
    <property type="project" value="UniProtKB-KW"/>
</dbReference>
<dbReference type="SUPFAM" id="SSF54001">
    <property type="entry name" value="Cysteine proteinases"/>
    <property type="match status" value="1"/>
</dbReference>
<evidence type="ECO:0000256" key="2">
    <source>
        <dbReference type="ARBA" id="ARBA00004245"/>
    </source>
</evidence>
<dbReference type="FunFam" id="3.40.50.300:FF:000362">
    <property type="entry name" value="Dynein, axonemal, heavy chain 6"/>
    <property type="match status" value="1"/>
</dbReference>
<dbReference type="InterPro" id="IPR004273">
    <property type="entry name" value="Dynein_heavy_D6_P-loop"/>
</dbReference>
<evidence type="ECO:0000256" key="13">
    <source>
        <dbReference type="SAM" id="Coils"/>
    </source>
</evidence>
<dbReference type="GO" id="GO:0051959">
    <property type="term" value="F:dynein light intermediate chain binding"/>
    <property type="evidence" value="ECO:0007669"/>
    <property type="project" value="InterPro"/>
</dbReference>
<keyword evidence="12" id="KW-0966">Cell projection</keyword>
<evidence type="ECO:0000259" key="15">
    <source>
        <dbReference type="PROSITE" id="PS50235"/>
    </source>
</evidence>
<feature type="coiled-coil region" evidence="13">
    <location>
        <begin position="1012"/>
        <end position="1039"/>
    </location>
</feature>
<evidence type="ECO:0000313" key="16">
    <source>
        <dbReference type="EMBL" id="OLQ08136.1"/>
    </source>
</evidence>
<dbReference type="Gene3D" id="3.90.70.10">
    <property type="entry name" value="Cysteine proteinases"/>
    <property type="match status" value="1"/>
</dbReference>
<feature type="region of interest" description="Disordered" evidence="14">
    <location>
        <begin position="2180"/>
        <end position="2205"/>
    </location>
</feature>
<dbReference type="GO" id="GO:0005929">
    <property type="term" value="C:cilium"/>
    <property type="evidence" value="ECO:0007669"/>
    <property type="project" value="UniProtKB-SubCell"/>
</dbReference>
<dbReference type="GO" id="GO:0016579">
    <property type="term" value="P:protein deubiquitination"/>
    <property type="evidence" value="ECO:0007669"/>
    <property type="project" value="InterPro"/>
</dbReference>
<keyword evidence="17" id="KW-1185">Reference proteome</keyword>
<dbReference type="Gene3D" id="6.10.140.1060">
    <property type="match status" value="1"/>
</dbReference>
<dbReference type="GO" id="GO:0004843">
    <property type="term" value="F:cysteine-type deubiquitinase activity"/>
    <property type="evidence" value="ECO:0007669"/>
    <property type="project" value="InterPro"/>
</dbReference>
<dbReference type="FunFam" id="3.10.490.20:FF:000001">
    <property type="entry name" value="dynein heavy chain 7, axonemal"/>
    <property type="match status" value="1"/>
</dbReference>
<dbReference type="GO" id="GO:0045505">
    <property type="term" value="F:dynein intermediate chain binding"/>
    <property type="evidence" value="ECO:0007669"/>
    <property type="project" value="InterPro"/>
</dbReference>
<accession>A0A1Q9EL19</accession>